<keyword evidence="23" id="KW-1185">Reference proteome</keyword>
<dbReference type="SUPFAM" id="SSF55961">
    <property type="entry name" value="Bet v1-like"/>
    <property type="match status" value="1"/>
</dbReference>
<keyword evidence="6" id="KW-0479">Metal-binding</keyword>
<evidence type="ECO:0000313" key="22">
    <source>
        <dbReference type="EMBL" id="QXQ12932.1"/>
    </source>
</evidence>
<evidence type="ECO:0000256" key="5">
    <source>
        <dbReference type="ARBA" id="ARBA00022714"/>
    </source>
</evidence>
<dbReference type="Pfam" id="PF00355">
    <property type="entry name" value="Rieske"/>
    <property type="match status" value="1"/>
</dbReference>
<dbReference type="InterPro" id="IPR045605">
    <property type="entry name" value="KshA-like_C"/>
</dbReference>
<keyword evidence="13" id="KW-0753">Steroid metabolism</keyword>
<keyword evidence="5" id="KW-0001">2Fe-2S</keyword>
<accession>A0ABX8S7D9</accession>
<evidence type="ECO:0000256" key="10">
    <source>
        <dbReference type="ARBA" id="ARBA00023004"/>
    </source>
</evidence>
<evidence type="ECO:0000256" key="6">
    <source>
        <dbReference type="ARBA" id="ARBA00022723"/>
    </source>
</evidence>
<evidence type="ECO:0000256" key="9">
    <source>
        <dbReference type="ARBA" id="ARBA00023002"/>
    </source>
</evidence>
<keyword evidence="4" id="KW-0812">Transmembrane</keyword>
<dbReference type="Gene3D" id="3.90.380.10">
    <property type="entry name" value="Naphthalene 1,2-dioxygenase Alpha Subunit, Chain A, domain 1"/>
    <property type="match status" value="1"/>
</dbReference>
<dbReference type="SUPFAM" id="SSF50022">
    <property type="entry name" value="ISP domain"/>
    <property type="match status" value="1"/>
</dbReference>
<name>A0ABX8S7D9_9ACTN</name>
<comment type="subunit">
    <text evidence="18">Homotrimer. The two-component system 3-ketosteroid-9-alpha-monooxygenase is composed of an oxygenase component KshA and a reductase component KshB.</text>
</comment>
<keyword evidence="9" id="KW-0560">Oxidoreductase</keyword>
<dbReference type="RefSeq" id="WP_066470455.1">
    <property type="nucleotide sequence ID" value="NZ_CBCRUZ010000002.1"/>
</dbReference>
<evidence type="ECO:0000256" key="1">
    <source>
        <dbReference type="ARBA" id="ARBA00001962"/>
    </source>
</evidence>
<dbReference type="InterPro" id="IPR036922">
    <property type="entry name" value="Rieske_2Fe-2S_sf"/>
</dbReference>
<evidence type="ECO:0000256" key="14">
    <source>
        <dbReference type="ARBA" id="ARBA00025712"/>
    </source>
</evidence>
<evidence type="ECO:0000256" key="13">
    <source>
        <dbReference type="ARBA" id="ARBA00023221"/>
    </source>
</evidence>
<evidence type="ECO:0000256" key="3">
    <source>
        <dbReference type="ARBA" id="ARBA00004972"/>
    </source>
</evidence>
<evidence type="ECO:0000256" key="4">
    <source>
        <dbReference type="ARBA" id="ARBA00022692"/>
    </source>
</evidence>
<keyword evidence="8" id="KW-1133">Transmembrane helix</keyword>
<evidence type="ECO:0000256" key="15">
    <source>
        <dbReference type="ARBA" id="ARBA00025729"/>
    </source>
</evidence>
<evidence type="ECO:0000256" key="16">
    <source>
        <dbReference type="ARBA" id="ARBA00026095"/>
    </source>
</evidence>
<dbReference type="CDD" id="cd03469">
    <property type="entry name" value="Rieske_RO_Alpha_N"/>
    <property type="match status" value="1"/>
</dbReference>
<proteinExistence type="inferred from homology"/>
<comment type="pathway">
    <text evidence="3">Hormone biosynthesis.</text>
</comment>
<organism evidence="22 23">
    <name type="scientific">Skermania pinensis</name>
    <dbReference type="NCBI Taxonomy" id="39122"/>
    <lineage>
        <taxon>Bacteria</taxon>
        <taxon>Bacillati</taxon>
        <taxon>Actinomycetota</taxon>
        <taxon>Actinomycetes</taxon>
        <taxon>Mycobacteriales</taxon>
        <taxon>Gordoniaceae</taxon>
        <taxon>Skermania</taxon>
    </lineage>
</organism>
<dbReference type="InterPro" id="IPR050584">
    <property type="entry name" value="Cholesterol_7-desaturase"/>
</dbReference>
<comment type="pathway">
    <text evidence="14">Steroid hormone biosynthesis; dafachronic acid biosynthesis.</text>
</comment>
<dbReference type="Proteomes" id="UP000887023">
    <property type="component" value="Chromosome"/>
</dbReference>
<dbReference type="EC" id="1.14.19.21" evidence="16"/>
<evidence type="ECO:0000256" key="11">
    <source>
        <dbReference type="ARBA" id="ARBA00023014"/>
    </source>
</evidence>
<dbReference type="InterPro" id="IPR017941">
    <property type="entry name" value="Rieske_2Fe-2S"/>
</dbReference>
<keyword evidence="10" id="KW-0408">Iron</keyword>
<gene>
    <name evidence="22" type="ORF">KV203_13540</name>
</gene>
<dbReference type="PANTHER" id="PTHR21266:SF32">
    <property type="entry name" value="CHOLESTEROL 7-DESATURASE NVD"/>
    <property type="match status" value="1"/>
</dbReference>
<evidence type="ECO:0000256" key="8">
    <source>
        <dbReference type="ARBA" id="ARBA00022989"/>
    </source>
</evidence>
<keyword evidence="12" id="KW-0472">Membrane</keyword>
<evidence type="ECO:0000256" key="19">
    <source>
        <dbReference type="ARBA" id="ARBA00047853"/>
    </source>
</evidence>
<sequence>MAKPPLSMEPTGWFQVAWGVEIQIGAVHRMTYFGREMVAWRSAAGRVSVFDAYCEHLGAHLGYGGRVVGENLVCPFHGWEWNAQGRNVCIPYEDHPNRGRRIRSYPVVERNEAVWIWFDLADRPPYFEVPDMFTAFGDSRTAADYYPPVPVATLYRAGLELHPQYVMENGVDFAHFKFVHNTPFVPEFTRHDFSGPVSYVDFTIAFDAGVAEDDVSSGVESINAGLGCSITRSWGMVDNRTMPAVTPVDDRTCDVRFTVWIGRKPGDDRPEISRYGKTMADFVIEQFEADVHIWSHQRYSDPPALSRKEYQGFRALREWATQFYPAKGTTS</sequence>
<comment type="catalytic activity">
    <reaction evidence="20">
        <text>cholesterol + NADPH + O2 + H(+) = 7-dehydrocholesterol + NADP(+) + 2 H2O</text>
        <dbReference type="Rhea" id="RHEA:45024"/>
        <dbReference type="ChEBI" id="CHEBI:15377"/>
        <dbReference type="ChEBI" id="CHEBI:15378"/>
        <dbReference type="ChEBI" id="CHEBI:15379"/>
        <dbReference type="ChEBI" id="CHEBI:16113"/>
        <dbReference type="ChEBI" id="CHEBI:17759"/>
        <dbReference type="ChEBI" id="CHEBI:57783"/>
        <dbReference type="ChEBI" id="CHEBI:58349"/>
        <dbReference type="EC" id="1.14.19.21"/>
    </reaction>
    <physiologicalReaction direction="left-to-right" evidence="20">
        <dbReference type="Rhea" id="RHEA:45025"/>
    </physiologicalReaction>
</comment>
<evidence type="ECO:0000256" key="18">
    <source>
        <dbReference type="ARBA" id="ARBA00046982"/>
    </source>
</evidence>
<evidence type="ECO:0000259" key="21">
    <source>
        <dbReference type="PROSITE" id="PS51296"/>
    </source>
</evidence>
<dbReference type="EMBL" id="CP079105">
    <property type="protein sequence ID" value="QXQ12932.1"/>
    <property type="molecule type" value="Genomic_DNA"/>
</dbReference>
<reference evidence="22" key="1">
    <citation type="submission" date="2021-07" db="EMBL/GenBank/DDBJ databases">
        <title>Candidatus Kaistella beijingensis sp. nov. isolated from a municipal wastewater treatment plant is involved in sludge foaming.</title>
        <authorList>
            <person name="Song Y."/>
            <person name="Liu S.-J."/>
        </authorList>
    </citation>
    <scope>NUCLEOTIDE SEQUENCE</scope>
    <source>
        <strain evidence="22">DSM 43998</strain>
    </source>
</reference>
<keyword evidence="13" id="KW-0443">Lipid metabolism</keyword>
<evidence type="ECO:0000256" key="2">
    <source>
        <dbReference type="ARBA" id="ARBA00004370"/>
    </source>
</evidence>
<comment type="catalytic activity">
    <reaction evidence="19">
        <text>cholesterol + NADH + O2 + H(+) = 7-dehydrocholesterol + NAD(+) + 2 H2O</text>
        <dbReference type="Rhea" id="RHEA:51644"/>
        <dbReference type="ChEBI" id="CHEBI:15377"/>
        <dbReference type="ChEBI" id="CHEBI:15378"/>
        <dbReference type="ChEBI" id="CHEBI:15379"/>
        <dbReference type="ChEBI" id="CHEBI:16113"/>
        <dbReference type="ChEBI" id="CHEBI:17759"/>
        <dbReference type="ChEBI" id="CHEBI:57540"/>
        <dbReference type="ChEBI" id="CHEBI:57945"/>
        <dbReference type="EC" id="1.14.19.21"/>
    </reaction>
    <physiologicalReaction direction="left-to-right" evidence="19">
        <dbReference type="Rhea" id="RHEA:51645"/>
    </physiologicalReaction>
</comment>
<keyword evidence="11" id="KW-0411">Iron-sulfur</keyword>
<evidence type="ECO:0000256" key="12">
    <source>
        <dbReference type="ARBA" id="ARBA00023136"/>
    </source>
</evidence>
<dbReference type="Pfam" id="PF19298">
    <property type="entry name" value="KshA_C"/>
    <property type="match status" value="1"/>
</dbReference>
<keyword evidence="7" id="KW-0442">Lipid degradation</keyword>
<dbReference type="Gene3D" id="2.102.10.10">
    <property type="entry name" value="Rieske [2Fe-2S] iron-sulphur domain"/>
    <property type="match status" value="1"/>
</dbReference>
<comment type="subcellular location">
    <subcellularLocation>
        <location evidence="2">Membrane</location>
    </subcellularLocation>
</comment>
<comment type="cofactor">
    <cofactor evidence="1">
        <name>Fe cation</name>
        <dbReference type="ChEBI" id="CHEBI:24875"/>
    </cofactor>
</comment>
<evidence type="ECO:0000256" key="17">
    <source>
        <dbReference type="ARBA" id="ARBA00030944"/>
    </source>
</evidence>
<evidence type="ECO:0000313" key="23">
    <source>
        <dbReference type="Proteomes" id="UP000887023"/>
    </source>
</evidence>
<dbReference type="PANTHER" id="PTHR21266">
    <property type="entry name" value="IRON-SULFUR DOMAIN CONTAINING PROTEIN"/>
    <property type="match status" value="1"/>
</dbReference>
<dbReference type="PROSITE" id="PS51296">
    <property type="entry name" value="RIESKE"/>
    <property type="match status" value="1"/>
</dbReference>
<protein>
    <recommendedName>
        <fullName evidence="16">cholesterol 7-desaturase</fullName>
        <ecNumber evidence="16">1.14.19.21</ecNumber>
    </recommendedName>
    <alternativeName>
        <fullName evidence="17">Rieske-type oxygenase</fullName>
    </alternativeName>
</protein>
<evidence type="ECO:0000256" key="20">
    <source>
        <dbReference type="ARBA" id="ARBA00049548"/>
    </source>
</evidence>
<comment type="similarity">
    <text evidence="15">Belongs to the cholesterol 7-desaturase family.</text>
</comment>
<feature type="domain" description="Rieske" evidence="21">
    <location>
        <begin position="14"/>
        <end position="116"/>
    </location>
</feature>
<evidence type="ECO:0000256" key="7">
    <source>
        <dbReference type="ARBA" id="ARBA00022963"/>
    </source>
</evidence>